<evidence type="ECO:0000256" key="2">
    <source>
        <dbReference type="RuleBase" id="RU003707"/>
    </source>
</evidence>
<dbReference type="Gene3D" id="1.10.12.10">
    <property type="entry name" value="Lyase 2-enoyl-coa Hydratase, Chain A, domain 2"/>
    <property type="match status" value="1"/>
</dbReference>
<dbReference type="InterPro" id="IPR014748">
    <property type="entry name" value="Enoyl-CoA_hydra_C"/>
</dbReference>
<proteinExistence type="inferred from homology"/>
<dbReference type="EMBL" id="JBEPSH010000002">
    <property type="protein sequence ID" value="MET4575890.1"/>
    <property type="molecule type" value="Genomic_DNA"/>
</dbReference>
<dbReference type="GO" id="GO:0016853">
    <property type="term" value="F:isomerase activity"/>
    <property type="evidence" value="ECO:0007669"/>
    <property type="project" value="UniProtKB-KW"/>
</dbReference>
<dbReference type="PANTHER" id="PTHR43802">
    <property type="entry name" value="ENOYL-COA HYDRATASE"/>
    <property type="match status" value="1"/>
</dbReference>
<comment type="caution">
    <text evidence="3">The sequence shown here is derived from an EMBL/GenBank/DDBJ whole genome shotgun (WGS) entry which is preliminary data.</text>
</comment>
<dbReference type="InterPro" id="IPR029045">
    <property type="entry name" value="ClpP/crotonase-like_dom_sf"/>
</dbReference>
<dbReference type="CDD" id="cd06558">
    <property type="entry name" value="crotonase-like"/>
    <property type="match status" value="1"/>
</dbReference>
<dbReference type="PROSITE" id="PS00166">
    <property type="entry name" value="ENOYL_COA_HYDRATASE"/>
    <property type="match status" value="1"/>
</dbReference>
<keyword evidence="4" id="KW-1185">Reference proteome</keyword>
<sequence>MNQAGTESNLLYEQENGIGVITINRPHRMNAIDIATRNELRRLLENLSADRTLKVLILSGAGGNFCSGGDVKDMSAVAEAGSENIEARRQRMLNLHPIVQMLVNFDRPVIAAVQGVAAGAGFGLALTADLVLAATNARFCAAFGRVGAVPDLGTFYTLPRAVGLQRAKELVFSAREVDAEEALQLGIALEVHPPEQLMVRARAIATAMANASGTVLSISKRALNQSVRSDLQTMLNLEAEGAAIALNTEFHTDAAKRFANKQPPKFRWPRKEET</sequence>
<accession>A0ABV2Q4D2</accession>
<dbReference type="Pfam" id="PF00378">
    <property type="entry name" value="ECH_1"/>
    <property type="match status" value="1"/>
</dbReference>
<keyword evidence="3" id="KW-0413">Isomerase</keyword>
<protein>
    <submittedName>
        <fullName evidence="3">2-(1,2-epoxy-1,2-dihydrophenyl)acetyl-CoA isomerase</fullName>
        <ecNumber evidence="3">5.3.3.18</ecNumber>
    </submittedName>
</protein>
<organism evidence="3 4">
    <name type="scientific">Ottowia thiooxydans</name>
    <dbReference type="NCBI Taxonomy" id="219182"/>
    <lineage>
        <taxon>Bacteria</taxon>
        <taxon>Pseudomonadati</taxon>
        <taxon>Pseudomonadota</taxon>
        <taxon>Betaproteobacteria</taxon>
        <taxon>Burkholderiales</taxon>
        <taxon>Comamonadaceae</taxon>
        <taxon>Ottowia</taxon>
    </lineage>
</organism>
<dbReference type="InterPro" id="IPR001753">
    <property type="entry name" value="Enoyl-CoA_hydra/iso"/>
</dbReference>
<evidence type="ECO:0000256" key="1">
    <source>
        <dbReference type="ARBA" id="ARBA00005254"/>
    </source>
</evidence>
<reference evidence="3 4" key="1">
    <citation type="submission" date="2024-06" db="EMBL/GenBank/DDBJ databases">
        <title>Sorghum-associated microbial communities from plants grown in Nebraska, USA.</title>
        <authorList>
            <person name="Schachtman D."/>
        </authorList>
    </citation>
    <scope>NUCLEOTIDE SEQUENCE [LARGE SCALE GENOMIC DNA]</scope>
    <source>
        <strain evidence="3 4">2709</strain>
    </source>
</reference>
<dbReference type="RefSeq" id="WP_354441658.1">
    <property type="nucleotide sequence ID" value="NZ_JBEPSH010000002.1"/>
</dbReference>
<dbReference type="Gene3D" id="3.90.226.10">
    <property type="entry name" value="2-enoyl-CoA Hydratase, Chain A, domain 1"/>
    <property type="match status" value="1"/>
</dbReference>
<evidence type="ECO:0000313" key="3">
    <source>
        <dbReference type="EMBL" id="MET4575890.1"/>
    </source>
</evidence>
<name>A0ABV2Q4D2_9BURK</name>
<gene>
    <name evidence="3" type="ORF">ABIE13_000990</name>
</gene>
<evidence type="ECO:0000313" key="4">
    <source>
        <dbReference type="Proteomes" id="UP001549320"/>
    </source>
</evidence>
<dbReference type="PANTHER" id="PTHR43802:SF1">
    <property type="entry name" value="IP11341P-RELATED"/>
    <property type="match status" value="1"/>
</dbReference>
<dbReference type="InterPro" id="IPR018376">
    <property type="entry name" value="Enoyl-CoA_hyd/isom_CS"/>
</dbReference>
<dbReference type="SUPFAM" id="SSF52096">
    <property type="entry name" value="ClpP/crotonase"/>
    <property type="match status" value="1"/>
</dbReference>
<dbReference type="Proteomes" id="UP001549320">
    <property type="component" value="Unassembled WGS sequence"/>
</dbReference>
<dbReference type="EC" id="5.3.3.18" evidence="3"/>
<comment type="similarity">
    <text evidence="1 2">Belongs to the enoyl-CoA hydratase/isomerase family.</text>
</comment>